<dbReference type="AlphaFoldDB" id="A0A378K4C9"/>
<evidence type="ECO:0000313" key="1">
    <source>
        <dbReference type="EMBL" id="STX62721.1"/>
    </source>
</evidence>
<reference evidence="1 2" key="1">
    <citation type="submission" date="2018-06" db="EMBL/GenBank/DDBJ databases">
        <authorList>
            <consortium name="Pathogen Informatics"/>
            <person name="Doyle S."/>
        </authorList>
    </citation>
    <scope>NUCLEOTIDE SEQUENCE [LARGE SCALE GENOMIC DNA]</scope>
    <source>
        <strain evidence="1 2">NCTC12239</strain>
    </source>
</reference>
<evidence type="ECO:0000313" key="2">
    <source>
        <dbReference type="Proteomes" id="UP000254040"/>
    </source>
</evidence>
<sequence>MTKIKEQIAYKSIAELNPEIEEAICKSTFKRNSLGIEILQALN</sequence>
<dbReference type="EMBL" id="UGOG01000001">
    <property type="protein sequence ID" value="STX62721.1"/>
    <property type="molecule type" value="Genomic_DNA"/>
</dbReference>
<dbReference type="RefSeq" id="WP_274519382.1">
    <property type="nucleotide sequence ID" value="NZ_CAAAJG010000009.1"/>
</dbReference>
<protein>
    <submittedName>
        <fullName evidence="1">Uncharacterized protein</fullName>
    </submittedName>
</protein>
<gene>
    <name evidence="1" type="ORF">NCTC12239_01660</name>
</gene>
<proteinExistence type="predicted"/>
<name>A0A378K4C9_9GAMM</name>
<accession>A0A378K4C9</accession>
<organism evidence="1 2">
    <name type="scientific">Legionella moravica</name>
    <dbReference type="NCBI Taxonomy" id="39962"/>
    <lineage>
        <taxon>Bacteria</taxon>
        <taxon>Pseudomonadati</taxon>
        <taxon>Pseudomonadota</taxon>
        <taxon>Gammaproteobacteria</taxon>
        <taxon>Legionellales</taxon>
        <taxon>Legionellaceae</taxon>
        <taxon>Legionella</taxon>
    </lineage>
</organism>
<dbReference type="Proteomes" id="UP000254040">
    <property type="component" value="Unassembled WGS sequence"/>
</dbReference>